<gene>
    <name evidence="1" type="ORF">JOF47_000317</name>
</gene>
<dbReference type="InterPro" id="IPR003615">
    <property type="entry name" value="HNH_nuc"/>
</dbReference>
<organism evidence="1 2">
    <name type="scientific">Paeniglutamicibacter kerguelensis</name>
    <dbReference type="NCBI Taxonomy" id="254788"/>
    <lineage>
        <taxon>Bacteria</taxon>
        <taxon>Bacillati</taxon>
        <taxon>Actinomycetota</taxon>
        <taxon>Actinomycetes</taxon>
        <taxon>Micrococcales</taxon>
        <taxon>Micrococcaceae</taxon>
        <taxon>Paeniglutamicibacter</taxon>
    </lineage>
</organism>
<reference evidence="1 2" key="1">
    <citation type="submission" date="2021-03" db="EMBL/GenBank/DDBJ databases">
        <title>Sequencing the genomes of 1000 actinobacteria strains.</title>
        <authorList>
            <person name="Klenk H.-P."/>
        </authorList>
    </citation>
    <scope>NUCLEOTIDE SEQUENCE [LARGE SCALE GENOMIC DNA]</scope>
    <source>
        <strain evidence="1 2">DSM 15797</strain>
    </source>
</reference>
<keyword evidence="2" id="KW-1185">Reference proteome</keyword>
<comment type="caution">
    <text evidence="1">The sequence shown here is derived from an EMBL/GenBank/DDBJ whole genome shotgun (WGS) entry which is preliminary data.</text>
</comment>
<proteinExistence type="predicted"/>
<evidence type="ECO:0008006" key="3">
    <source>
        <dbReference type="Google" id="ProtNLM"/>
    </source>
</evidence>
<dbReference type="EMBL" id="JAGIOF010000001">
    <property type="protein sequence ID" value="MBP2384806.1"/>
    <property type="molecule type" value="Genomic_DNA"/>
</dbReference>
<evidence type="ECO:0000313" key="2">
    <source>
        <dbReference type="Proteomes" id="UP001296993"/>
    </source>
</evidence>
<dbReference type="Proteomes" id="UP001296993">
    <property type="component" value="Unassembled WGS sequence"/>
</dbReference>
<protein>
    <recommendedName>
        <fullName evidence="3">DUF222 domain-containing protein</fullName>
    </recommendedName>
</protein>
<name>A0ABS4X918_9MICC</name>
<dbReference type="RefSeq" id="WP_209995514.1">
    <property type="nucleotide sequence ID" value="NZ_BAAAJY010000006.1"/>
</dbReference>
<dbReference type="CDD" id="cd00085">
    <property type="entry name" value="HNHc"/>
    <property type="match status" value="1"/>
</dbReference>
<evidence type="ECO:0000313" key="1">
    <source>
        <dbReference type="EMBL" id="MBP2384806.1"/>
    </source>
</evidence>
<accession>A0ABS4X918</accession>
<sequence>MSTPKTGAAKGAAGLPTAQLVVYVHPETLLGLAQGTSWSAHGLEIPIGEIRRRLSTDGVIPIVLGGRSEILDVGRNMRFAPDYMKRAVLARDGGCIYPGCTVPPEHCEFCHIDAWAAGGTTSVEGLTPGCTKHHHMFDAGEAKLVIHDGLPHVILPKYLDPEQKPVRNTYWRGPRTPLF</sequence>